<dbReference type="Proteomes" id="UP000004913">
    <property type="component" value="Unassembled WGS sequence"/>
</dbReference>
<proteinExistence type="predicted"/>
<dbReference type="EMBL" id="ADLV01000052">
    <property type="protein sequence ID" value="EGJ99790.1"/>
    <property type="molecule type" value="Genomic_DNA"/>
</dbReference>
<dbReference type="AlphaFoldDB" id="F5J3D2"/>
<accession>F5J3D2</accession>
<keyword evidence="2" id="KW-1185">Reference proteome</keyword>
<gene>
    <name evidence="1" type="ORF">HMPREF9455_03849</name>
</gene>
<comment type="caution">
    <text evidence="1">The sequence shown here is derived from an EMBL/GenBank/DDBJ whole genome shotgun (WGS) entry which is preliminary data.</text>
</comment>
<sequence>MRTLFIIFSFISIMPIYGQNNISGIFNDELGNQLEIKGEVLKLTTPDSPGVPGKLLAECNVKRIDSEFIELNSVSPYITVNKELKITQQNISSLIDSLNVSFLIPYNKTNLEISILTNTFKNYNLDYDCNRNSIMLPLDTKTILFSISPGKYLTPHNPEGLYYGILFYSSTEHQITEGMNHVIIKLTAIDNSFFDKYYIKGDYARIIKGGIIWKDVEYRKVK</sequence>
<evidence type="ECO:0000313" key="2">
    <source>
        <dbReference type="Proteomes" id="UP000004913"/>
    </source>
</evidence>
<dbReference type="RefSeq" id="WP_006801383.1">
    <property type="nucleotide sequence ID" value="NZ_GL891992.1"/>
</dbReference>
<evidence type="ECO:0000313" key="1">
    <source>
        <dbReference type="EMBL" id="EGJ99790.1"/>
    </source>
</evidence>
<dbReference type="eggNOG" id="ENOG5033QPW">
    <property type="taxonomic scope" value="Bacteria"/>
</dbReference>
<reference evidence="1 2" key="1">
    <citation type="submission" date="2011-04" db="EMBL/GenBank/DDBJ databases">
        <title>The Genome Sequence of Dysgonomonas gadei ATCC BAA-286.</title>
        <authorList>
            <consortium name="The Broad Institute Genome Sequencing Platform"/>
            <person name="Earl A."/>
            <person name="Ward D."/>
            <person name="Feldgarden M."/>
            <person name="Gevers D."/>
            <person name="Pudlo N."/>
            <person name="Martens E."/>
            <person name="Allen-Vercoe E."/>
            <person name="Young S.K."/>
            <person name="Zeng Q."/>
            <person name="Gargeya S."/>
            <person name="Fitzgerald M."/>
            <person name="Haas B."/>
            <person name="Abouelleil A."/>
            <person name="Alvarado L."/>
            <person name="Arachchi H.M."/>
            <person name="Berlin A."/>
            <person name="Brown A."/>
            <person name="Chapman S.B."/>
            <person name="Chen Z."/>
            <person name="Dunbar C."/>
            <person name="Freedman E."/>
            <person name="Gearin G."/>
            <person name="Gellesch M."/>
            <person name="Goldberg J."/>
            <person name="Griggs A."/>
            <person name="Gujja S."/>
            <person name="Heiman D."/>
            <person name="Howarth C."/>
            <person name="Larson L."/>
            <person name="Lui A."/>
            <person name="MacDonald P.J.P."/>
            <person name="Mehta T."/>
            <person name="Montmayeur A."/>
            <person name="Murphy C."/>
            <person name="Neiman D."/>
            <person name="Pearson M."/>
            <person name="Priest M."/>
            <person name="Roberts A."/>
            <person name="Saif S."/>
            <person name="Shea T."/>
            <person name="Shenoy N."/>
            <person name="Sisk P."/>
            <person name="Stolte C."/>
            <person name="Sykes S."/>
            <person name="Yandava C."/>
            <person name="Wortman J."/>
            <person name="Nusbaum C."/>
            <person name="Birren B."/>
        </authorList>
    </citation>
    <scope>NUCLEOTIDE SEQUENCE [LARGE SCALE GENOMIC DNA]</scope>
    <source>
        <strain evidence="1 2">ATCC BAA-286</strain>
    </source>
</reference>
<organism evidence="1 2">
    <name type="scientific">Dysgonomonas gadei ATCC BAA-286</name>
    <dbReference type="NCBI Taxonomy" id="742766"/>
    <lineage>
        <taxon>Bacteria</taxon>
        <taxon>Pseudomonadati</taxon>
        <taxon>Bacteroidota</taxon>
        <taxon>Bacteroidia</taxon>
        <taxon>Bacteroidales</taxon>
        <taxon>Dysgonomonadaceae</taxon>
        <taxon>Dysgonomonas</taxon>
    </lineage>
</organism>
<protein>
    <submittedName>
        <fullName evidence="1">Uncharacterized protein</fullName>
    </submittedName>
</protein>
<dbReference type="STRING" id="742766.HMPREF9455_03849"/>
<dbReference type="HOGENOM" id="CLU_079305_0_0_10"/>
<name>F5J3D2_9BACT</name>
<dbReference type="OrthoDB" id="1068712at2"/>